<comment type="similarity">
    <text evidence="2 10">Belongs to the cation transport ATPase (P-type) (TC 3.A.3) family. Type IB subfamily.</text>
</comment>
<keyword evidence="4 10" id="KW-0479">Metal-binding</keyword>
<keyword evidence="10" id="KW-1003">Cell membrane</keyword>
<keyword evidence="12" id="KW-0378">Hydrolase</keyword>
<evidence type="ECO:0000256" key="3">
    <source>
        <dbReference type="ARBA" id="ARBA00022692"/>
    </source>
</evidence>
<dbReference type="InterPro" id="IPR036163">
    <property type="entry name" value="HMA_dom_sf"/>
</dbReference>
<feature type="transmembrane region" description="Helical" evidence="10">
    <location>
        <begin position="680"/>
        <end position="702"/>
    </location>
</feature>
<dbReference type="eggNOG" id="COG2217">
    <property type="taxonomic scope" value="Bacteria"/>
</dbReference>
<dbReference type="GO" id="GO:0016887">
    <property type="term" value="F:ATP hydrolysis activity"/>
    <property type="evidence" value="ECO:0007669"/>
    <property type="project" value="InterPro"/>
</dbReference>
<dbReference type="CDD" id="cd02094">
    <property type="entry name" value="P-type_ATPase_Cu-like"/>
    <property type="match status" value="1"/>
</dbReference>
<dbReference type="SUPFAM" id="SSF81665">
    <property type="entry name" value="Calcium ATPase, transmembrane domain M"/>
    <property type="match status" value="1"/>
</dbReference>
<dbReference type="GO" id="GO:0012505">
    <property type="term" value="C:endomembrane system"/>
    <property type="evidence" value="ECO:0007669"/>
    <property type="project" value="UniProtKB-SubCell"/>
</dbReference>
<evidence type="ECO:0000256" key="8">
    <source>
        <dbReference type="ARBA" id="ARBA00022989"/>
    </source>
</evidence>
<evidence type="ECO:0000259" key="11">
    <source>
        <dbReference type="PROSITE" id="PS50846"/>
    </source>
</evidence>
<dbReference type="SUPFAM" id="SSF81653">
    <property type="entry name" value="Calcium ATPase, transduction domain A"/>
    <property type="match status" value="1"/>
</dbReference>
<dbReference type="HOGENOM" id="CLU_001771_0_3_10"/>
<dbReference type="InterPro" id="IPR059000">
    <property type="entry name" value="ATPase_P-type_domA"/>
</dbReference>
<dbReference type="NCBIfam" id="TIGR01494">
    <property type="entry name" value="ATPase_P-type"/>
    <property type="match status" value="1"/>
</dbReference>
<dbReference type="InterPro" id="IPR023214">
    <property type="entry name" value="HAD_sf"/>
</dbReference>
<dbReference type="OrthoDB" id="1521937at2"/>
<dbReference type="Gene3D" id="3.40.1110.10">
    <property type="entry name" value="Calcium-transporting ATPase, cytoplasmic domain N"/>
    <property type="match status" value="1"/>
</dbReference>
<keyword evidence="8 10" id="KW-1133">Transmembrane helix</keyword>
<gene>
    <name evidence="12" type="primary">copA</name>
    <name evidence="12" type="ordered locus">SGRA_2782</name>
</gene>
<feature type="transmembrane region" description="Helical" evidence="10">
    <location>
        <begin position="708"/>
        <end position="727"/>
    </location>
</feature>
<keyword evidence="3 10" id="KW-0812">Transmembrane</keyword>
<feature type="transmembrane region" description="Helical" evidence="10">
    <location>
        <begin position="185"/>
        <end position="204"/>
    </location>
</feature>
<keyword evidence="6 10" id="KW-0067">ATP-binding</keyword>
<dbReference type="InterPro" id="IPR036412">
    <property type="entry name" value="HAD-like_sf"/>
</dbReference>
<dbReference type="EMBL" id="CP002831">
    <property type="protein sequence ID" value="AFC25510.1"/>
    <property type="molecule type" value="Genomic_DNA"/>
</dbReference>
<reference evidence="12 13" key="1">
    <citation type="journal article" date="2012" name="Stand. Genomic Sci.">
        <title>Complete genome sequencing and analysis of Saprospira grandis str. Lewin, a predatory marine bacterium.</title>
        <authorList>
            <person name="Saw J.H."/>
            <person name="Yuryev A."/>
            <person name="Kanbe M."/>
            <person name="Hou S."/>
            <person name="Young A.G."/>
            <person name="Aizawa S."/>
            <person name="Alam M."/>
        </authorList>
    </citation>
    <scope>NUCLEOTIDE SEQUENCE [LARGE SCALE GENOMIC DNA]</scope>
    <source>
        <strain evidence="12 13">Lewin</strain>
    </source>
</reference>
<dbReference type="PRINTS" id="PR00943">
    <property type="entry name" value="CUATPASE"/>
</dbReference>
<evidence type="ECO:0000313" key="12">
    <source>
        <dbReference type="EMBL" id="AFC25510.1"/>
    </source>
</evidence>
<dbReference type="FunFam" id="2.70.150.10:FF:000002">
    <property type="entry name" value="Copper-transporting ATPase 1, putative"/>
    <property type="match status" value="1"/>
</dbReference>
<dbReference type="InterPro" id="IPR023298">
    <property type="entry name" value="ATPase_P-typ_TM_dom_sf"/>
</dbReference>
<dbReference type="CDD" id="cd00371">
    <property type="entry name" value="HMA"/>
    <property type="match status" value="1"/>
</dbReference>
<evidence type="ECO:0000313" key="13">
    <source>
        <dbReference type="Proteomes" id="UP000007519"/>
    </source>
</evidence>
<dbReference type="NCBIfam" id="TIGR01511">
    <property type="entry name" value="ATPase-IB1_Cu"/>
    <property type="match status" value="1"/>
</dbReference>
<dbReference type="KEGG" id="sgn:SGRA_2782"/>
<comment type="subcellular location">
    <subcellularLocation>
        <location evidence="10">Cell membrane</location>
    </subcellularLocation>
    <subcellularLocation>
        <location evidence="1">Endomembrane system</location>
        <topology evidence="1">Multi-pass membrane protein</topology>
    </subcellularLocation>
</comment>
<dbReference type="Pfam" id="PF00403">
    <property type="entry name" value="HMA"/>
    <property type="match status" value="1"/>
</dbReference>
<proteinExistence type="inferred from homology"/>
<dbReference type="GO" id="GO:0055070">
    <property type="term" value="P:copper ion homeostasis"/>
    <property type="evidence" value="ECO:0007669"/>
    <property type="project" value="TreeGrafter"/>
</dbReference>
<dbReference type="GO" id="GO:0005507">
    <property type="term" value="F:copper ion binding"/>
    <property type="evidence" value="ECO:0007669"/>
    <property type="project" value="TreeGrafter"/>
</dbReference>
<dbReference type="AlphaFoldDB" id="H6LA42"/>
<dbReference type="NCBIfam" id="TIGR01525">
    <property type="entry name" value="ATPase-IB_hvy"/>
    <property type="match status" value="1"/>
</dbReference>
<dbReference type="PROSITE" id="PS01229">
    <property type="entry name" value="COF_2"/>
    <property type="match status" value="1"/>
</dbReference>
<feature type="transmembrane region" description="Helical" evidence="10">
    <location>
        <begin position="372"/>
        <end position="398"/>
    </location>
</feature>
<dbReference type="PRINTS" id="PR00119">
    <property type="entry name" value="CATATPASE"/>
</dbReference>
<dbReference type="PANTHER" id="PTHR43520">
    <property type="entry name" value="ATP7, ISOFORM B"/>
    <property type="match status" value="1"/>
</dbReference>
<dbReference type="Gene3D" id="3.30.70.100">
    <property type="match status" value="1"/>
</dbReference>
<keyword evidence="5 10" id="KW-0547">Nucleotide-binding</keyword>
<evidence type="ECO:0000256" key="2">
    <source>
        <dbReference type="ARBA" id="ARBA00006024"/>
    </source>
</evidence>
<dbReference type="InterPro" id="IPR001757">
    <property type="entry name" value="P_typ_ATPase"/>
</dbReference>
<dbReference type="SUPFAM" id="SSF56784">
    <property type="entry name" value="HAD-like"/>
    <property type="match status" value="1"/>
</dbReference>
<feature type="transmembrane region" description="Helical" evidence="10">
    <location>
        <begin position="95"/>
        <end position="116"/>
    </location>
</feature>
<sequence length="739" mass="80438">MSKYITTSYLIEGMSCGACAQSAEKILSRQKQLSRVSVNYASKKVQITAEQSPDLEQLNAALKKAGFQLLPPAPDQRAVARERAKKKQQQSFRQLFLASLFALPLFVVSMLMPPFAGDNYLMLFWASMILFGPGRQFFVKAWQQLKVGQSNMDTLVALGTGTAYVYSLVATFLPNWWSSQGLSPHVYFETAGLLQTFILLGRYLEGRAKAKASKALDALLDLQPPTVQIWQHEIWTEMPLAAAQAGDRLLIRPGEQIPLDATILEGESEVDEQLLTGESLPQHKLVGAPIWAGTLNQTGRLLVEAKKGADQSRLAQIIELVETAQSSKAPIQKLVDKISGIFVPVILVLALLTALIWFFFGPAPVWSHALNNMVAVLVIACPCALGLATPMAIMLGIGRGAKLGLLLKGAESLEAAQAIDAFVFDKTGSLTEGQMKLQAEEWRQSMAHYWPALYALEENSEHPLAKALLNLSERPSHLPKVDHFQARSGRGVLGQIAGQTYAVGNRQLLVEQGLDPKDLAHGPWRSWEAEGQSVLFFAVERQLIAAFAFSDVLRDGAKETVAALQARGIKTYMLSGDQKVVVDRLANELGIAHAQAELLPEDKINFIKELQAQGLRVAMLGDGLNDAPALAQADLGVSLNAGTGVALEAAEALLLKNEPWQLIQLLDLGQASMKILRQNLFWAFAYNLLGIPIAAGLLYPFTGYLLDPMLAGAAMAFSSVSVVLNSLRLLSWPISKMAA</sequence>
<evidence type="ECO:0000256" key="10">
    <source>
        <dbReference type="RuleBase" id="RU362081"/>
    </source>
</evidence>
<dbReference type="STRING" id="984262.SGRA_2782"/>
<dbReference type="InterPro" id="IPR008250">
    <property type="entry name" value="ATPase_P-typ_transduc_dom_A_sf"/>
</dbReference>
<dbReference type="GO" id="GO:0005886">
    <property type="term" value="C:plasma membrane"/>
    <property type="evidence" value="ECO:0007669"/>
    <property type="project" value="UniProtKB-SubCell"/>
</dbReference>
<dbReference type="Gene3D" id="2.70.150.10">
    <property type="entry name" value="Calcium-transporting ATPase, cytoplasmic transduction domain A"/>
    <property type="match status" value="1"/>
</dbReference>
<dbReference type="SUPFAM" id="SSF55008">
    <property type="entry name" value="HMA, heavy metal-associated domain"/>
    <property type="match status" value="1"/>
</dbReference>
<dbReference type="PROSITE" id="PS50846">
    <property type="entry name" value="HMA_2"/>
    <property type="match status" value="1"/>
</dbReference>
<dbReference type="InterPro" id="IPR023299">
    <property type="entry name" value="ATPase_P-typ_cyto_dom_N"/>
</dbReference>
<protein>
    <submittedName>
        <fullName evidence="12">Heavy metal translocating p-type atpase</fullName>
        <ecNumber evidence="12">3.6.3.4</ecNumber>
    </submittedName>
</protein>
<keyword evidence="9 10" id="KW-0472">Membrane</keyword>
<evidence type="ECO:0000256" key="1">
    <source>
        <dbReference type="ARBA" id="ARBA00004127"/>
    </source>
</evidence>
<evidence type="ECO:0000256" key="7">
    <source>
        <dbReference type="ARBA" id="ARBA00022967"/>
    </source>
</evidence>
<feature type="transmembrane region" description="Helical" evidence="10">
    <location>
        <begin position="122"/>
        <end position="142"/>
    </location>
</feature>
<feature type="transmembrane region" description="Helical" evidence="10">
    <location>
        <begin position="338"/>
        <end position="360"/>
    </location>
</feature>
<dbReference type="PANTHER" id="PTHR43520:SF8">
    <property type="entry name" value="P-TYPE CU(+) TRANSPORTER"/>
    <property type="match status" value="1"/>
</dbReference>
<dbReference type="Proteomes" id="UP000007519">
    <property type="component" value="Chromosome"/>
</dbReference>
<evidence type="ECO:0000256" key="9">
    <source>
        <dbReference type="ARBA" id="ARBA00023136"/>
    </source>
</evidence>
<keyword evidence="13" id="KW-1185">Reference proteome</keyword>
<dbReference type="Gene3D" id="3.40.50.1000">
    <property type="entry name" value="HAD superfamily/HAD-like"/>
    <property type="match status" value="1"/>
</dbReference>
<accession>H6LA42</accession>
<dbReference type="Pfam" id="PF00702">
    <property type="entry name" value="Hydrolase"/>
    <property type="match status" value="1"/>
</dbReference>
<dbReference type="EC" id="3.6.3.4" evidence="12"/>
<dbReference type="InterPro" id="IPR027256">
    <property type="entry name" value="P-typ_ATPase_IB"/>
</dbReference>
<name>H6LA42_SAPGL</name>
<organism evidence="12 13">
    <name type="scientific">Saprospira grandis (strain Lewin)</name>
    <dbReference type="NCBI Taxonomy" id="984262"/>
    <lineage>
        <taxon>Bacteria</taxon>
        <taxon>Pseudomonadati</taxon>
        <taxon>Bacteroidota</taxon>
        <taxon>Saprospiria</taxon>
        <taxon>Saprospirales</taxon>
        <taxon>Saprospiraceae</taxon>
        <taxon>Saprospira</taxon>
    </lineage>
</organism>
<dbReference type="Pfam" id="PF00122">
    <property type="entry name" value="E1-E2_ATPase"/>
    <property type="match status" value="1"/>
</dbReference>
<evidence type="ECO:0000256" key="4">
    <source>
        <dbReference type="ARBA" id="ARBA00022723"/>
    </source>
</evidence>
<feature type="transmembrane region" description="Helical" evidence="10">
    <location>
        <begin position="154"/>
        <end position="173"/>
    </location>
</feature>
<dbReference type="GO" id="GO:0043682">
    <property type="term" value="F:P-type divalent copper transporter activity"/>
    <property type="evidence" value="ECO:0007669"/>
    <property type="project" value="TreeGrafter"/>
</dbReference>
<dbReference type="GO" id="GO:0005524">
    <property type="term" value="F:ATP binding"/>
    <property type="evidence" value="ECO:0007669"/>
    <property type="project" value="UniProtKB-UniRule"/>
</dbReference>
<feature type="domain" description="HMA" evidence="11">
    <location>
        <begin position="5"/>
        <end position="70"/>
    </location>
</feature>
<evidence type="ECO:0000256" key="5">
    <source>
        <dbReference type="ARBA" id="ARBA00022741"/>
    </source>
</evidence>
<dbReference type="InterPro" id="IPR006121">
    <property type="entry name" value="HMA_dom"/>
</dbReference>
<evidence type="ECO:0000256" key="6">
    <source>
        <dbReference type="ARBA" id="ARBA00022840"/>
    </source>
</evidence>
<keyword evidence="7" id="KW-1278">Translocase</keyword>
<dbReference type="RefSeq" id="WP_015693116.1">
    <property type="nucleotide sequence ID" value="NC_016940.1"/>
</dbReference>